<feature type="compositionally biased region" description="Basic and acidic residues" evidence="7">
    <location>
        <begin position="316"/>
        <end position="336"/>
    </location>
</feature>
<sequence length="528" mass="58650">MTAFVDRAPRASNDDAMREGYPSISDEIVDPIERDEDGFIANTCARWAGRERSIAALVKALGGSRDDGPAMYAHGPPVSGKTSIVREVMLRSERPHAFVSCATEHSARLLYEAIVEELTPYLMECSEFLREASAEQVKKAMKCDRYSDLVEILRTHLPASPSARACYVVVDEAQRMLQWRGEPVVSALLRLGELSCRKVIVIFIGEQGWDTFCSVAGTTPYEGVYFPAYSKDELRFILLRERPVDADEMMYNGFLGNMLGTFAATCRNLRELRATLTPLWMQYIKPYDAAIARGETPPEPRQLYAALNAKRAPAKVQDRANEREREGTTSRRDKPNVHTGLTVPLSAAALALGRGEWPVAQDVAGSGAGGRLDFEIPRLTKFLLLAAFLCSHNNDDVDKRLFGGQIEGHVARTSRTDRNAGERERAAAAEAAVDTRRVFKLERLIAWFHFITRSTCDEHGAEVADLEEELLSADVFMQISSMTQLGLLSINRGSAMEGGLYQCNVSRDLAEKLAQNLGVNLPTYLRYV</sequence>
<dbReference type="SUPFAM" id="SSF52540">
    <property type="entry name" value="P-loop containing nucleoside triphosphate hydrolases"/>
    <property type="match status" value="1"/>
</dbReference>
<dbReference type="eggNOG" id="KOG2543">
    <property type="taxonomic scope" value="Eukaryota"/>
</dbReference>
<feature type="domain" description="Origin recognition complex subunit 5 C-terminal" evidence="9">
    <location>
        <begin position="376"/>
        <end position="525"/>
    </location>
</feature>
<evidence type="ECO:0000259" key="10">
    <source>
        <dbReference type="Pfam" id="PF21639"/>
    </source>
</evidence>
<gene>
    <name evidence="11" type="ORF">BE221DRAFT_193985</name>
</gene>
<keyword evidence="4" id="KW-0547">Nucleotide-binding</keyword>
<dbReference type="Pfam" id="PF13191">
    <property type="entry name" value="AAA_16"/>
    <property type="match status" value="1"/>
</dbReference>
<dbReference type="GO" id="GO:0005664">
    <property type="term" value="C:nuclear origin of replication recognition complex"/>
    <property type="evidence" value="ECO:0007669"/>
    <property type="project" value="TreeGrafter"/>
</dbReference>
<dbReference type="PANTHER" id="PTHR12705:SF0">
    <property type="entry name" value="ORIGIN RECOGNITION COMPLEX SUBUNIT 5"/>
    <property type="match status" value="1"/>
</dbReference>
<dbReference type="Pfam" id="PF21639">
    <property type="entry name" value="ORC5_lid"/>
    <property type="match status" value="1"/>
</dbReference>
<name>A0A1Y5I2Z8_OSTTA</name>
<dbReference type="Gene3D" id="3.40.50.300">
    <property type="entry name" value="P-loop containing nucleotide triphosphate hydrolases"/>
    <property type="match status" value="1"/>
</dbReference>
<evidence type="ECO:0000256" key="4">
    <source>
        <dbReference type="ARBA" id="ARBA00022741"/>
    </source>
</evidence>
<evidence type="ECO:0000256" key="1">
    <source>
        <dbReference type="ARBA" id="ARBA00004123"/>
    </source>
</evidence>
<dbReference type="Pfam" id="PF14630">
    <property type="entry name" value="ORC5_C"/>
    <property type="match status" value="1"/>
</dbReference>
<evidence type="ECO:0000256" key="5">
    <source>
        <dbReference type="ARBA" id="ARBA00022840"/>
    </source>
</evidence>
<evidence type="ECO:0000313" key="11">
    <source>
        <dbReference type="EMBL" id="OUS43876.1"/>
    </source>
</evidence>
<proteinExistence type="inferred from homology"/>
<organism evidence="11">
    <name type="scientific">Ostreococcus tauri</name>
    <name type="common">Marine green alga</name>
    <dbReference type="NCBI Taxonomy" id="70448"/>
    <lineage>
        <taxon>Eukaryota</taxon>
        <taxon>Viridiplantae</taxon>
        <taxon>Chlorophyta</taxon>
        <taxon>Mamiellophyceae</taxon>
        <taxon>Mamiellales</taxon>
        <taxon>Bathycoccaceae</taxon>
        <taxon>Ostreococcus</taxon>
    </lineage>
</organism>
<dbReference type="InterPro" id="IPR047088">
    <property type="entry name" value="ORC5_C"/>
</dbReference>
<comment type="similarity">
    <text evidence="2">Belongs to the ORC5 family.</text>
</comment>
<evidence type="ECO:0000256" key="3">
    <source>
        <dbReference type="ARBA" id="ARBA00022705"/>
    </source>
</evidence>
<dbReference type="EMBL" id="KZ155826">
    <property type="protein sequence ID" value="OUS43876.1"/>
    <property type="molecule type" value="Genomic_DNA"/>
</dbReference>
<dbReference type="InterPro" id="IPR020796">
    <property type="entry name" value="ORC5"/>
</dbReference>
<feature type="region of interest" description="Disordered" evidence="7">
    <location>
        <begin position="312"/>
        <end position="339"/>
    </location>
</feature>
<comment type="subcellular location">
    <subcellularLocation>
        <location evidence="1">Nucleus</location>
    </subcellularLocation>
</comment>
<dbReference type="Proteomes" id="UP000195557">
    <property type="component" value="Unassembled WGS sequence"/>
</dbReference>
<feature type="compositionally biased region" description="Basic and acidic residues" evidence="7">
    <location>
        <begin position="7"/>
        <end position="18"/>
    </location>
</feature>
<evidence type="ECO:0000259" key="9">
    <source>
        <dbReference type="Pfam" id="PF14630"/>
    </source>
</evidence>
<evidence type="ECO:0000259" key="8">
    <source>
        <dbReference type="Pfam" id="PF13191"/>
    </source>
</evidence>
<reference evidence="11" key="1">
    <citation type="submission" date="2017-04" db="EMBL/GenBank/DDBJ databases">
        <title>Population genomics of picophytoplankton unveils novel chromosome hypervariability.</title>
        <authorList>
            <consortium name="DOE Joint Genome Institute"/>
            <person name="Blanc-Mathieu R."/>
            <person name="Krasovec M."/>
            <person name="Hebrard M."/>
            <person name="Yau S."/>
            <person name="Desgranges E."/>
            <person name="Martin J."/>
            <person name="Schackwitz W."/>
            <person name="Kuo A."/>
            <person name="Salin G."/>
            <person name="Donnadieu C."/>
            <person name="Desdevises Y."/>
            <person name="Sanchez-Ferandin S."/>
            <person name="Moreau H."/>
            <person name="Rivals E."/>
            <person name="Grigoriev I.V."/>
            <person name="Grimsley N."/>
            <person name="Eyre-Walker A."/>
            <person name="Piganeau G."/>
        </authorList>
    </citation>
    <scope>NUCLEOTIDE SEQUENCE [LARGE SCALE GENOMIC DNA]</scope>
    <source>
        <strain evidence="11">RCC 1115</strain>
    </source>
</reference>
<dbReference type="GO" id="GO:0003688">
    <property type="term" value="F:DNA replication origin binding"/>
    <property type="evidence" value="ECO:0007669"/>
    <property type="project" value="TreeGrafter"/>
</dbReference>
<dbReference type="PANTHER" id="PTHR12705">
    <property type="entry name" value="ORIGIN RECOGNITION COMPLEX SUBUNIT 5"/>
    <property type="match status" value="1"/>
</dbReference>
<evidence type="ECO:0000256" key="7">
    <source>
        <dbReference type="SAM" id="MobiDB-lite"/>
    </source>
</evidence>
<keyword evidence="6" id="KW-0539">Nucleus</keyword>
<keyword evidence="5" id="KW-0067">ATP-binding</keyword>
<dbReference type="GO" id="GO:0006270">
    <property type="term" value="P:DNA replication initiation"/>
    <property type="evidence" value="ECO:0007669"/>
    <property type="project" value="TreeGrafter"/>
</dbReference>
<protein>
    <submittedName>
        <fullName evidence="11">Origin recognition complex, subunit 5</fullName>
    </submittedName>
</protein>
<evidence type="ECO:0000256" key="2">
    <source>
        <dbReference type="ARBA" id="ARBA00006269"/>
    </source>
</evidence>
<dbReference type="InterPro" id="IPR041664">
    <property type="entry name" value="AAA_16"/>
</dbReference>
<feature type="domain" description="ORC5 lid" evidence="10">
    <location>
        <begin position="251"/>
        <end position="305"/>
    </location>
</feature>
<feature type="region of interest" description="Disordered" evidence="7">
    <location>
        <begin position="1"/>
        <end position="20"/>
    </location>
</feature>
<feature type="domain" description="Orc1-like AAA ATPase" evidence="8">
    <location>
        <begin position="46"/>
        <end position="201"/>
    </location>
</feature>
<dbReference type="InterPro" id="IPR048866">
    <property type="entry name" value="ORC5_lid"/>
</dbReference>
<keyword evidence="3" id="KW-0235">DNA replication</keyword>
<accession>A0A1Y5I2Z8</accession>
<dbReference type="InterPro" id="IPR027417">
    <property type="entry name" value="P-loop_NTPase"/>
</dbReference>
<dbReference type="AlphaFoldDB" id="A0A1Y5I2Z8"/>
<evidence type="ECO:0000256" key="6">
    <source>
        <dbReference type="ARBA" id="ARBA00023242"/>
    </source>
</evidence>